<protein>
    <submittedName>
        <fullName evidence="1">Uncharacterized protein</fullName>
    </submittedName>
</protein>
<comment type="caution">
    <text evidence="1">The sequence shown here is derived from an EMBL/GenBank/DDBJ whole genome shotgun (WGS) entry which is preliminary data.</text>
</comment>
<sequence length="373" mass="41497">MGGSSIRNSVHRRNHKERAQPAARKRLGLLEKHKDYVQRAHDYKSKKNRLRNLREKISLRNKDEFYWGMVKGKTKAGIHIQSRGNEALPMDMVKLLKTQDAGYLRTQIASDESVSYSTSCSPRHFYPFSPTVMPSISQKKIAAIKEQLHSLADLIPSAEEALSDDDDDLSSDGGGWDDMDAAGDEGMHTDEDDLEVEQLLATGVIAPPKVQTKGKGKEVEGAASKGHIIFTDTKDECKSSTDSWPRDSKPWLLCFEGVSYSVMLLTVLSYQRTPASKLASSLSKSTTTTKQPTPSPQDFGWKDPSKKGKKAQQEAAYQPSPEAIARFEQRQAEREKALVKQAKASTLSSYSHQPLTRILTGPLSLLSFLFPRT</sequence>
<keyword evidence="2" id="KW-1185">Reference proteome</keyword>
<accession>A0ACC2VXC1</accession>
<dbReference type="Proteomes" id="UP001241377">
    <property type="component" value="Unassembled WGS sequence"/>
</dbReference>
<dbReference type="EMBL" id="JASBWR010000044">
    <property type="protein sequence ID" value="KAJ9103634.1"/>
    <property type="molecule type" value="Genomic_DNA"/>
</dbReference>
<evidence type="ECO:0000313" key="1">
    <source>
        <dbReference type="EMBL" id="KAJ9103634.1"/>
    </source>
</evidence>
<reference evidence="1" key="1">
    <citation type="submission" date="2023-04" db="EMBL/GenBank/DDBJ databases">
        <title>Draft Genome sequencing of Naganishia species isolated from polar environments using Oxford Nanopore Technology.</title>
        <authorList>
            <person name="Leo P."/>
            <person name="Venkateswaran K."/>
        </authorList>
    </citation>
    <scope>NUCLEOTIDE SEQUENCE</scope>
    <source>
        <strain evidence="1">MNA-CCFEE 5261</strain>
    </source>
</reference>
<name>A0ACC2VXC1_9TREE</name>
<gene>
    <name evidence="1" type="ORF">QFC19_004209</name>
</gene>
<organism evidence="1 2">
    <name type="scientific">Naganishia cerealis</name>
    <dbReference type="NCBI Taxonomy" id="610337"/>
    <lineage>
        <taxon>Eukaryota</taxon>
        <taxon>Fungi</taxon>
        <taxon>Dikarya</taxon>
        <taxon>Basidiomycota</taxon>
        <taxon>Agaricomycotina</taxon>
        <taxon>Tremellomycetes</taxon>
        <taxon>Filobasidiales</taxon>
        <taxon>Filobasidiaceae</taxon>
        <taxon>Naganishia</taxon>
    </lineage>
</organism>
<evidence type="ECO:0000313" key="2">
    <source>
        <dbReference type="Proteomes" id="UP001241377"/>
    </source>
</evidence>
<proteinExistence type="predicted"/>